<evidence type="ECO:0000256" key="2">
    <source>
        <dbReference type="ARBA" id="ARBA00022803"/>
    </source>
</evidence>
<dbReference type="SUPFAM" id="SSF48452">
    <property type="entry name" value="TPR-like"/>
    <property type="match status" value="1"/>
</dbReference>
<dbReference type="InterPro" id="IPR011990">
    <property type="entry name" value="TPR-like_helical_dom_sf"/>
</dbReference>
<comment type="caution">
    <text evidence="5">The sequence shown here is derived from an EMBL/GenBank/DDBJ whole genome shotgun (WGS) entry which is preliminary data.</text>
</comment>
<accession>A0ABN9TYD2</accession>
<evidence type="ECO:0000313" key="5">
    <source>
        <dbReference type="EMBL" id="CAK0851313.1"/>
    </source>
</evidence>
<dbReference type="InterPro" id="IPR002110">
    <property type="entry name" value="Ankyrin_rpt"/>
</dbReference>
<keyword evidence="3" id="KW-0040">ANK repeat</keyword>
<reference evidence="5" key="1">
    <citation type="submission" date="2023-10" db="EMBL/GenBank/DDBJ databases">
        <authorList>
            <person name="Chen Y."/>
            <person name="Shah S."/>
            <person name="Dougan E. K."/>
            <person name="Thang M."/>
            <person name="Chan C."/>
        </authorList>
    </citation>
    <scope>NUCLEOTIDE SEQUENCE [LARGE SCALE GENOMIC DNA]</scope>
</reference>
<evidence type="ECO:0000313" key="6">
    <source>
        <dbReference type="Proteomes" id="UP001189429"/>
    </source>
</evidence>
<dbReference type="PANTHER" id="PTHR11242">
    <property type="entry name" value="ARYL HYDROCARBON RECEPTOR INTERACTING PROTEIN RELATED"/>
    <property type="match status" value="1"/>
</dbReference>
<dbReference type="SUPFAM" id="SSF48403">
    <property type="entry name" value="Ankyrin repeat"/>
    <property type="match status" value="1"/>
</dbReference>
<evidence type="ECO:0000256" key="1">
    <source>
        <dbReference type="ARBA" id="ARBA00022737"/>
    </source>
</evidence>
<dbReference type="PROSITE" id="PS50088">
    <property type="entry name" value="ANK_REPEAT"/>
    <property type="match status" value="1"/>
</dbReference>
<sequence length="342" mass="36806">MAEIQKEMGNASMKGGDVDAAAGKYAEGLRMANLVLQFHIYQLRLTGDRASPAFSGPSADSTVVSQLEQGALVRVGNQSEDGEWMQLQRPDGSGELVEAWIKIDGDGWKWEQVVPEEMQRKAEKVCVALNLNLAQVCLKQHDWAGTVAHATHALELDPDNCKALFRRAVASVNLVSKKWVMGAVGDLMNASLIDPTDRDIHDALKATRQQLREIERSWKEAEAEGWSRLMLASREQCSEEVESLLEARAEVDGLGPGGATALTLAAEAGSADLVELLLGARASVDLPGAGGATALALCAMARRRWPACCCRPAPAPAPRARQARRPCSSPRRAATSGWRGSC</sequence>
<protein>
    <submittedName>
        <fullName evidence="5">Uncharacterized protein</fullName>
    </submittedName>
</protein>
<dbReference type="InterPro" id="IPR039663">
    <property type="entry name" value="AIP/AIPL1/TTC9"/>
</dbReference>
<dbReference type="Proteomes" id="UP001189429">
    <property type="component" value="Unassembled WGS sequence"/>
</dbReference>
<feature type="region of interest" description="Disordered" evidence="4">
    <location>
        <begin position="317"/>
        <end position="342"/>
    </location>
</feature>
<organism evidence="5 6">
    <name type="scientific">Prorocentrum cordatum</name>
    <dbReference type="NCBI Taxonomy" id="2364126"/>
    <lineage>
        <taxon>Eukaryota</taxon>
        <taxon>Sar</taxon>
        <taxon>Alveolata</taxon>
        <taxon>Dinophyceae</taxon>
        <taxon>Prorocentrales</taxon>
        <taxon>Prorocentraceae</taxon>
        <taxon>Prorocentrum</taxon>
    </lineage>
</organism>
<dbReference type="Gene3D" id="1.25.40.20">
    <property type="entry name" value="Ankyrin repeat-containing domain"/>
    <property type="match status" value="1"/>
</dbReference>
<dbReference type="PANTHER" id="PTHR11242:SF0">
    <property type="entry name" value="TPR_REGION DOMAIN-CONTAINING PROTEIN"/>
    <property type="match status" value="1"/>
</dbReference>
<evidence type="ECO:0000256" key="3">
    <source>
        <dbReference type="PROSITE-ProRule" id="PRU00023"/>
    </source>
</evidence>
<dbReference type="SMART" id="SM00248">
    <property type="entry name" value="ANK"/>
    <property type="match status" value="2"/>
</dbReference>
<dbReference type="InterPro" id="IPR036770">
    <property type="entry name" value="Ankyrin_rpt-contain_sf"/>
</dbReference>
<proteinExistence type="predicted"/>
<keyword evidence="2" id="KW-0802">TPR repeat</keyword>
<dbReference type="EMBL" id="CAUYUJ010015226">
    <property type="protein sequence ID" value="CAK0851313.1"/>
    <property type="molecule type" value="Genomic_DNA"/>
</dbReference>
<dbReference type="PROSITE" id="PS50297">
    <property type="entry name" value="ANK_REP_REGION"/>
    <property type="match status" value="1"/>
</dbReference>
<keyword evidence="6" id="KW-1185">Reference proteome</keyword>
<feature type="repeat" description="ANK" evidence="3">
    <location>
        <begin position="257"/>
        <end position="289"/>
    </location>
</feature>
<name>A0ABN9TYD2_9DINO</name>
<gene>
    <name evidence="5" type="ORF">PCOR1329_LOCUS43478</name>
</gene>
<dbReference type="Gene3D" id="1.25.40.10">
    <property type="entry name" value="Tetratricopeptide repeat domain"/>
    <property type="match status" value="1"/>
</dbReference>
<feature type="compositionally biased region" description="Low complexity" evidence="4">
    <location>
        <begin position="325"/>
        <end position="334"/>
    </location>
</feature>
<dbReference type="Pfam" id="PF12796">
    <property type="entry name" value="Ank_2"/>
    <property type="match status" value="1"/>
</dbReference>
<evidence type="ECO:0000256" key="4">
    <source>
        <dbReference type="SAM" id="MobiDB-lite"/>
    </source>
</evidence>
<keyword evidence="1" id="KW-0677">Repeat</keyword>